<protein>
    <recommendedName>
        <fullName evidence="4">ShKT domain-containing protein</fullName>
    </recommendedName>
</protein>
<dbReference type="PROSITE" id="PS51670">
    <property type="entry name" value="SHKT"/>
    <property type="match status" value="1"/>
</dbReference>
<dbReference type="GO" id="GO:0006952">
    <property type="term" value="P:defense response"/>
    <property type="evidence" value="ECO:0007669"/>
    <property type="project" value="UniProtKB-ARBA"/>
</dbReference>
<reference evidence="5" key="2">
    <citation type="submission" date="2025-08" db="UniProtKB">
        <authorList>
            <consortium name="Ensembl"/>
        </authorList>
    </citation>
    <scope>IDENTIFICATION</scope>
</reference>
<evidence type="ECO:0000256" key="1">
    <source>
        <dbReference type="ARBA" id="ARBA00009923"/>
    </source>
</evidence>
<dbReference type="AlphaFoldDB" id="G1KM61"/>
<reference evidence="5" key="3">
    <citation type="submission" date="2025-09" db="UniProtKB">
        <authorList>
            <consortium name="Ensembl"/>
        </authorList>
    </citation>
    <scope>IDENTIFICATION</scope>
</reference>
<dbReference type="SUPFAM" id="SSF55797">
    <property type="entry name" value="PR-1-like"/>
    <property type="match status" value="1"/>
</dbReference>
<comment type="similarity">
    <text evidence="1">Belongs to the CRISP family.</text>
</comment>
<dbReference type="InterPro" id="IPR003582">
    <property type="entry name" value="ShKT_dom"/>
</dbReference>
<dbReference type="PANTHER" id="PTHR10334">
    <property type="entry name" value="CYSTEINE-RICH SECRETORY PROTEIN-RELATED"/>
    <property type="match status" value="1"/>
</dbReference>
<dbReference type="SUPFAM" id="SSF57546">
    <property type="entry name" value="Crisp domain-like"/>
    <property type="match status" value="1"/>
</dbReference>
<dbReference type="InterPro" id="IPR014044">
    <property type="entry name" value="CAP_dom"/>
</dbReference>
<dbReference type="Pfam" id="PF00188">
    <property type="entry name" value="CAP"/>
    <property type="match status" value="1"/>
</dbReference>
<dbReference type="InterPro" id="IPR035940">
    <property type="entry name" value="CAP_sf"/>
</dbReference>
<dbReference type="Pfam" id="PF08562">
    <property type="entry name" value="Crisp"/>
    <property type="match status" value="1"/>
</dbReference>
<dbReference type="GeneTree" id="ENSGT00940000162362"/>
<dbReference type="STRING" id="28377.ENSACAP00000012101"/>
<dbReference type="OMA" id="YDEYTDC"/>
<name>G1KM61_ANOCA</name>
<dbReference type="Ensembl" id="ENSACAT00000012346.4">
    <property type="protein sequence ID" value="ENSACAP00000012101.2"/>
    <property type="gene ID" value="ENSACAG00000012330.4"/>
</dbReference>
<dbReference type="InterPro" id="IPR018244">
    <property type="entry name" value="Allrgn_V5/Tpx1_CS"/>
</dbReference>
<dbReference type="PROSITE" id="PS01010">
    <property type="entry name" value="CRISP_2"/>
    <property type="match status" value="1"/>
</dbReference>
<dbReference type="HOGENOM" id="CLU_035730_2_1_1"/>
<evidence type="ECO:0000313" key="6">
    <source>
        <dbReference type="Proteomes" id="UP000001646"/>
    </source>
</evidence>
<feature type="domain" description="ShKT" evidence="4">
    <location>
        <begin position="216"/>
        <end position="249"/>
    </location>
</feature>
<dbReference type="InterPro" id="IPR042076">
    <property type="entry name" value="Crisp-like_dom"/>
</dbReference>
<evidence type="ECO:0000313" key="5">
    <source>
        <dbReference type="Ensembl" id="ENSACAP00000012101.2"/>
    </source>
</evidence>
<evidence type="ECO:0000259" key="4">
    <source>
        <dbReference type="PROSITE" id="PS51670"/>
    </source>
</evidence>
<dbReference type="Gene3D" id="3.40.33.10">
    <property type="entry name" value="CAP"/>
    <property type="match status" value="1"/>
</dbReference>
<evidence type="ECO:0000256" key="2">
    <source>
        <dbReference type="ARBA" id="ARBA00023157"/>
    </source>
</evidence>
<dbReference type="Bgee" id="ENSACAG00000012330">
    <property type="expression patterns" value="Expressed in ovary and 1 other cell type or tissue"/>
</dbReference>
<evidence type="ECO:0000256" key="3">
    <source>
        <dbReference type="PROSITE-ProRule" id="PRU01005"/>
    </source>
</evidence>
<dbReference type="Gene3D" id="1.10.10.740">
    <property type="entry name" value="Crisp domain"/>
    <property type="match status" value="1"/>
</dbReference>
<dbReference type="Proteomes" id="UP000001646">
    <property type="component" value="Chromosome 1"/>
</dbReference>
<sequence>MPISCILLNSLFPSFCLFIPRLKQAVLILPGLNFGLIRMSKISAKKQEEILDKHNTIRREVWPTASNMMKMTWSEKASESAKKRAAKCMPKVSPRAERTVNGTICGENVLQSASSYPWSDVIQVWQKKVSNFQYGLGAIDPKKDIYSYTQLIWHHTHEIGCGLAYCDSSSPATFLYVCQYCPRGNLVKEIEMPYIEGPPCGDCPYNCEDKLCTNPCQYVDQQADCESLIDLFSCDVPEFAELCKATCKCKTEEM</sequence>
<dbReference type="InterPro" id="IPR013871">
    <property type="entry name" value="Cysteine_rich_secretory"/>
</dbReference>
<keyword evidence="2 3" id="KW-1015">Disulfide bond</keyword>
<accession>G1KM61</accession>
<feature type="disulfide bond" evidence="3">
    <location>
        <begin position="225"/>
        <end position="243"/>
    </location>
</feature>
<dbReference type="PRINTS" id="PR00837">
    <property type="entry name" value="V5TPXLIKE"/>
</dbReference>
<dbReference type="SMART" id="SM00198">
    <property type="entry name" value="SCP"/>
    <property type="match status" value="1"/>
</dbReference>
<feature type="disulfide bond" evidence="3">
    <location>
        <begin position="234"/>
        <end position="247"/>
    </location>
</feature>
<dbReference type="InterPro" id="IPR001283">
    <property type="entry name" value="CRISP-related"/>
</dbReference>
<organism evidence="5 6">
    <name type="scientific">Anolis carolinensis</name>
    <name type="common">Green anole</name>
    <name type="synonym">American chameleon</name>
    <dbReference type="NCBI Taxonomy" id="28377"/>
    <lineage>
        <taxon>Eukaryota</taxon>
        <taxon>Metazoa</taxon>
        <taxon>Chordata</taxon>
        <taxon>Craniata</taxon>
        <taxon>Vertebrata</taxon>
        <taxon>Euteleostomi</taxon>
        <taxon>Lepidosauria</taxon>
        <taxon>Squamata</taxon>
        <taxon>Bifurcata</taxon>
        <taxon>Unidentata</taxon>
        <taxon>Episquamata</taxon>
        <taxon>Toxicofera</taxon>
        <taxon>Iguania</taxon>
        <taxon>Dactyloidae</taxon>
        <taxon>Anolis</taxon>
    </lineage>
</organism>
<proteinExistence type="inferred from homology"/>
<reference evidence="5 6" key="1">
    <citation type="submission" date="2009-12" db="EMBL/GenBank/DDBJ databases">
        <title>The Genome Sequence of Anolis carolinensis (Green Anole Lizard).</title>
        <authorList>
            <consortium name="The Genome Sequencing Platform"/>
            <person name="Di Palma F."/>
            <person name="Alfoldi J."/>
            <person name="Heiman D."/>
            <person name="Young S."/>
            <person name="Grabherr M."/>
            <person name="Johnson J."/>
            <person name="Lander E.S."/>
            <person name="Lindblad-Toh K."/>
        </authorList>
    </citation>
    <scope>NUCLEOTIDE SEQUENCE [LARGE SCALE GENOMIC DNA]</scope>
    <source>
        <strain evidence="5 6">JBL SC #1</strain>
    </source>
</reference>
<keyword evidence="6" id="KW-1185">Reference proteome</keyword>
<dbReference type="InParanoid" id="G1KM61"/>
<dbReference type="GO" id="GO:0005615">
    <property type="term" value="C:extracellular space"/>
    <property type="evidence" value="ECO:0000318"/>
    <property type="project" value="GO_Central"/>
</dbReference>
<comment type="caution">
    <text evidence="3">Lacks conserved residue(s) required for the propagation of feature annotation.</text>
</comment>
<dbReference type="eggNOG" id="KOG3017">
    <property type="taxonomic scope" value="Eukaryota"/>
</dbReference>